<feature type="transmembrane region" description="Helical" evidence="1">
    <location>
        <begin position="172"/>
        <end position="193"/>
    </location>
</feature>
<gene>
    <name evidence="2" type="ORF">ELE36_16615</name>
</gene>
<feature type="transmembrane region" description="Helical" evidence="1">
    <location>
        <begin position="97"/>
        <end position="118"/>
    </location>
</feature>
<dbReference type="KEGG" id="xbc:ELE36_16615"/>
<name>A0A411HMZ5_9GAMM</name>
<evidence type="ECO:0000313" key="2">
    <source>
        <dbReference type="EMBL" id="QBB71846.1"/>
    </source>
</evidence>
<reference evidence="2 3" key="1">
    <citation type="submission" date="2019-01" db="EMBL/GenBank/DDBJ databases">
        <title>Pseudolysobacter antarctica gen. nov., sp. nov., isolated from Fildes Peninsula, Antarctica.</title>
        <authorList>
            <person name="Wei Z."/>
            <person name="Peng F."/>
        </authorList>
    </citation>
    <scope>NUCLEOTIDE SEQUENCE [LARGE SCALE GENOMIC DNA]</scope>
    <source>
        <strain evidence="2 3">AQ6-296</strain>
    </source>
</reference>
<organism evidence="2 3">
    <name type="scientific">Pseudolysobacter antarcticus</name>
    <dbReference type="NCBI Taxonomy" id="2511995"/>
    <lineage>
        <taxon>Bacteria</taxon>
        <taxon>Pseudomonadati</taxon>
        <taxon>Pseudomonadota</taxon>
        <taxon>Gammaproteobacteria</taxon>
        <taxon>Lysobacterales</taxon>
        <taxon>Rhodanobacteraceae</taxon>
        <taxon>Pseudolysobacter</taxon>
    </lineage>
</organism>
<feature type="transmembrane region" description="Helical" evidence="1">
    <location>
        <begin position="20"/>
        <end position="36"/>
    </location>
</feature>
<protein>
    <recommendedName>
        <fullName evidence="4">DUF2029 domain-containing protein</fullName>
    </recommendedName>
</protein>
<keyword evidence="3" id="KW-1185">Reference proteome</keyword>
<dbReference type="Proteomes" id="UP000291562">
    <property type="component" value="Chromosome"/>
</dbReference>
<feature type="transmembrane region" description="Helical" evidence="1">
    <location>
        <begin position="319"/>
        <end position="335"/>
    </location>
</feature>
<feature type="transmembrane region" description="Helical" evidence="1">
    <location>
        <begin position="205"/>
        <end position="223"/>
    </location>
</feature>
<accession>A0A411HMZ5</accession>
<dbReference type="AlphaFoldDB" id="A0A411HMZ5"/>
<dbReference type="EMBL" id="CP035704">
    <property type="protein sequence ID" value="QBB71846.1"/>
    <property type="molecule type" value="Genomic_DNA"/>
</dbReference>
<evidence type="ECO:0000256" key="1">
    <source>
        <dbReference type="SAM" id="Phobius"/>
    </source>
</evidence>
<feature type="transmembrane region" description="Helical" evidence="1">
    <location>
        <begin position="260"/>
        <end position="280"/>
    </location>
</feature>
<keyword evidence="1" id="KW-1133">Transmembrane helix</keyword>
<feature type="transmembrane region" description="Helical" evidence="1">
    <location>
        <begin position="341"/>
        <end position="363"/>
    </location>
</feature>
<dbReference type="RefSeq" id="WP_129835257.1">
    <property type="nucleotide sequence ID" value="NZ_CP035704.1"/>
</dbReference>
<keyword evidence="1" id="KW-0472">Membrane</keyword>
<evidence type="ECO:0008006" key="4">
    <source>
        <dbReference type="Google" id="ProtNLM"/>
    </source>
</evidence>
<keyword evidence="1" id="KW-0812">Transmembrane</keyword>
<dbReference type="OrthoDB" id="6057858at2"/>
<sequence length="419" mass="48098">MILDVRSQSTADLEIRKNSIRIGFLLAVLTIAVLVFRRPDQFSNPYIWVEDGTTILNQYIEHGWLTLFYPVNGYFITPTKIIHTLSLALSFRWFPEISYWLTMLFTISVIWAIALCPTQLRHKTWCAVSVLFIPTGSEVFAVSEYALWWGGLLLFLPLLWEKNDEKLSARLFLIVFGGLSSPLVIFLSPIYLLRTFFTRARVDNVIAGAVILVAGIQAAAIHFSRQSPQWDKLSFSLPLLAGKFFGWFEYWSLDPAMTPMIAGAAILLGLVLLVCCWPKLRRYDFVMVLLCIALPLCILSAILRAPLPAIDPYITAPRYFFYPFILISWILIQSLNSNQPLRYFFVLAALASAWINFLLFAPWHHSFMDWRKQVIECLAQPEFTFQIHFQGRADSQWGERLTNEQCKTLVESSLFNGKN</sequence>
<evidence type="ECO:0000313" key="3">
    <source>
        <dbReference type="Proteomes" id="UP000291562"/>
    </source>
</evidence>
<feature type="transmembrane region" description="Helical" evidence="1">
    <location>
        <begin position="286"/>
        <end position="307"/>
    </location>
</feature>
<proteinExistence type="predicted"/>